<dbReference type="InterPro" id="IPR005746">
    <property type="entry name" value="Thioredoxin"/>
</dbReference>
<dbReference type="RefSeq" id="WP_012385086.1">
    <property type="nucleotide sequence ID" value="NC_010581.1"/>
</dbReference>
<feature type="disulfide bond" description="Redox-active" evidence="9">
    <location>
        <begin position="31"/>
        <end position="34"/>
    </location>
</feature>
<dbReference type="HOGENOM" id="CLU_090389_10_2_5"/>
<dbReference type="FunFam" id="3.40.30.10:FF:000001">
    <property type="entry name" value="Thioredoxin"/>
    <property type="match status" value="1"/>
</dbReference>
<keyword evidence="3" id="KW-0249">Electron transport</keyword>
<evidence type="ECO:0000256" key="9">
    <source>
        <dbReference type="PIRSR" id="PIRSR000077-4"/>
    </source>
</evidence>
<dbReference type="Proteomes" id="UP000001695">
    <property type="component" value="Chromosome"/>
</dbReference>
<keyword evidence="5 9" id="KW-0676">Redox-active center</keyword>
<dbReference type="Gene3D" id="3.40.30.10">
    <property type="entry name" value="Glutaredoxin"/>
    <property type="match status" value="1"/>
</dbReference>
<protein>
    <recommendedName>
        <fullName evidence="6 7">Thioredoxin</fullName>
    </recommendedName>
</protein>
<gene>
    <name evidence="11" type="ordered locus">Bind_2110</name>
</gene>
<dbReference type="GO" id="GO:0015035">
    <property type="term" value="F:protein-disulfide reductase activity"/>
    <property type="evidence" value="ECO:0007669"/>
    <property type="project" value="UniProtKB-UniRule"/>
</dbReference>
<dbReference type="InterPro" id="IPR036249">
    <property type="entry name" value="Thioredoxin-like_sf"/>
</dbReference>
<sequence length="107" mass="11665">MPSLKVTDATFARAVIDAGLPVFVDFWADWCGPCHAVAPLLEDLADELQGRVIVAKLNIDENPDTTALQDIHSVPTFKIFKNGELAAQDIGAYTKDALRAWILETIA</sequence>
<accession>B2IFZ1</accession>
<name>B2IFZ1_BEII9</name>
<dbReference type="CDD" id="cd02947">
    <property type="entry name" value="TRX_family"/>
    <property type="match status" value="1"/>
</dbReference>
<dbReference type="NCBIfam" id="TIGR01068">
    <property type="entry name" value="thioredoxin"/>
    <property type="match status" value="1"/>
</dbReference>
<organism evidence="11 12">
    <name type="scientific">Beijerinckia indica subsp. indica (strain ATCC 9039 / DSM 1715 / NCIMB 8712)</name>
    <dbReference type="NCBI Taxonomy" id="395963"/>
    <lineage>
        <taxon>Bacteria</taxon>
        <taxon>Pseudomonadati</taxon>
        <taxon>Pseudomonadota</taxon>
        <taxon>Alphaproteobacteria</taxon>
        <taxon>Hyphomicrobiales</taxon>
        <taxon>Beijerinckiaceae</taxon>
        <taxon>Beijerinckia</taxon>
    </lineage>
</organism>
<keyword evidence="4 9" id="KW-1015">Disulfide bond</keyword>
<reference evidence="11 12" key="2">
    <citation type="journal article" date="2010" name="J. Bacteriol.">
        <title>Complete genome sequence of Beijerinckia indica subsp. indica.</title>
        <authorList>
            <person name="Tamas I."/>
            <person name="Dedysh S.N."/>
            <person name="Liesack W."/>
            <person name="Stott M.B."/>
            <person name="Alam M."/>
            <person name="Murrell J.C."/>
            <person name="Dunfield P.F."/>
        </authorList>
    </citation>
    <scope>NUCLEOTIDE SEQUENCE [LARGE SCALE GENOMIC DNA]</scope>
    <source>
        <strain evidence="12">ATCC 9039 / DSM 1715 / NCIMB 8712</strain>
    </source>
</reference>
<dbReference type="KEGG" id="bid:Bind_2110"/>
<dbReference type="PANTHER" id="PTHR45663:SF11">
    <property type="entry name" value="GEO12009P1"/>
    <property type="match status" value="1"/>
</dbReference>
<keyword evidence="12" id="KW-1185">Reference proteome</keyword>
<evidence type="ECO:0000256" key="5">
    <source>
        <dbReference type="ARBA" id="ARBA00023284"/>
    </source>
</evidence>
<comment type="similarity">
    <text evidence="1 7">Belongs to the thioredoxin family.</text>
</comment>
<dbReference type="STRING" id="395963.Bind_2110"/>
<feature type="site" description="Contributes to redox potential value" evidence="8">
    <location>
        <position position="33"/>
    </location>
</feature>
<dbReference type="Pfam" id="PF00085">
    <property type="entry name" value="Thioredoxin"/>
    <property type="match status" value="1"/>
</dbReference>
<evidence type="ECO:0000256" key="2">
    <source>
        <dbReference type="ARBA" id="ARBA00022448"/>
    </source>
</evidence>
<feature type="site" description="Contributes to redox potential value" evidence="8">
    <location>
        <position position="32"/>
    </location>
</feature>
<dbReference type="PROSITE" id="PS51352">
    <property type="entry name" value="THIOREDOXIN_2"/>
    <property type="match status" value="1"/>
</dbReference>
<dbReference type="OrthoDB" id="9790390at2"/>
<feature type="active site" description="Nucleophile" evidence="8">
    <location>
        <position position="31"/>
    </location>
</feature>
<dbReference type="PROSITE" id="PS00194">
    <property type="entry name" value="THIOREDOXIN_1"/>
    <property type="match status" value="1"/>
</dbReference>
<evidence type="ECO:0000256" key="4">
    <source>
        <dbReference type="ARBA" id="ARBA00023157"/>
    </source>
</evidence>
<dbReference type="EMBL" id="CP001016">
    <property type="protein sequence ID" value="ACB95730.1"/>
    <property type="molecule type" value="Genomic_DNA"/>
</dbReference>
<evidence type="ECO:0000256" key="3">
    <source>
        <dbReference type="ARBA" id="ARBA00022982"/>
    </source>
</evidence>
<dbReference type="PANTHER" id="PTHR45663">
    <property type="entry name" value="GEO12009P1"/>
    <property type="match status" value="1"/>
</dbReference>
<reference evidence="12" key="1">
    <citation type="submission" date="2008-03" db="EMBL/GenBank/DDBJ databases">
        <title>Complete sequence of chromosome of Beijerinckia indica subsp. indica ATCC 9039.</title>
        <authorList>
            <consortium name="US DOE Joint Genome Institute"/>
            <person name="Copeland A."/>
            <person name="Lucas S."/>
            <person name="Lapidus A."/>
            <person name="Glavina del Rio T."/>
            <person name="Dalin E."/>
            <person name="Tice H."/>
            <person name="Bruce D."/>
            <person name="Goodwin L."/>
            <person name="Pitluck S."/>
            <person name="LaButti K."/>
            <person name="Schmutz J."/>
            <person name="Larimer F."/>
            <person name="Land M."/>
            <person name="Hauser L."/>
            <person name="Kyrpides N."/>
            <person name="Mikhailova N."/>
            <person name="Dunfield P.F."/>
            <person name="Dedysh S.N."/>
            <person name="Liesack W."/>
            <person name="Saw J.H."/>
            <person name="Alam M."/>
            <person name="Chen Y."/>
            <person name="Murrell J.C."/>
            <person name="Richardson P."/>
        </authorList>
    </citation>
    <scope>NUCLEOTIDE SEQUENCE [LARGE SCALE GENOMIC DNA]</scope>
    <source>
        <strain evidence="12">ATCC 9039 / DSM 1715 / NCIMB 8712</strain>
    </source>
</reference>
<dbReference type="InterPro" id="IPR017937">
    <property type="entry name" value="Thioredoxin_CS"/>
</dbReference>
<dbReference type="eggNOG" id="COG3118">
    <property type="taxonomic scope" value="Bacteria"/>
</dbReference>
<proteinExistence type="inferred from homology"/>
<evidence type="ECO:0000313" key="12">
    <source>
        <dbReference type="Proteomes" id="UP000001695"/>
    </source>
</evidence>
<dbReference type="SUPFAM" id="SSF52833">
    <property type="entry name" value="Thioredoxin-like"/>
    <property type="match status" value="1"/>
</dbReference>
<feature type="site" description="Deprotonates C-terminal active site Cys" evidence="8">
    <location>
        <position position="25"/>
    </location>
</feature>
<keyword evidence="2" id="KW-0813">Transport</keyword>
<evidence type="ECO:0000256" key="1">
    <source>
        <dbReference type="ARBA" id="ARBA00008987"/>
    </source>
</evidence>
<evidence type="ECO:0000256" key="7">
    <source>
        <dbReference type="PIRNR" id="PIRNR000077"/>
    </source>
</evidence>
<dbReference type="GO" id="GO:0005737">
    <property type="term" value="C:cytoplasm"/>
    <property type="evidence" value="ECO:0007669"/>
    <property type="project" value="TreeGrafter"/>
</dbReference>
<dbReference type="PIRSF" id="PIRSF000077">
    <property type="entry name" value="Thioredoxin"/>
    <property type="match status" value="1"/>
</dbReference>
<evidence type="ECO:0000313" key="11">
    <source>
        <dbReference type="EMBL" id="ACB95730.1"/>
    </source>
</evidence>
<evidence type="ECO:0000259" key="10">
    <source>
        <dbReference type="PROSITE" id="PS51352"/>
    </source>
</evidence>
<evidence type="ECO:0000256" key="6">
    <source>
        <dbReference type="NCBIfam" id="TIGR01068"/>
    </source>
</evidence>
<dbReference type="InterPro" id="IPR013766">
    <property type="entry name" value="Thioredoxin_domain"/>
</dbReference>
<dbReference type="PRINTS" id="PR00421">
    <property type="entry name" value="THIOREDOXIN"/>
</dbReference>
<feature type="active site" description="Nucleophile" evidence="8">
    <location>
        <position position="34"/>
    </location>
</feature>
<feature type="domain" description="Thioredoxin" evidence="10">
    <location>
        <begin position="1"/>
        <end position="107"/>
    </location>
</feature>
<dbReference type="AlphaFoldDB" id="B2IFZ1"/>
<evidence type="ECO:0000256" key="8">
    <source>
        <dbReference type="PIRSR" id="PIRSR000077-1"/>
    </source>
</evidence>